<dbReference type="SUPFAM" id="SSF101148">
    <property type="entry name" value="Plant invertase/pectin methylesterase inhibitor"/>
    <property type="match status" value="1"/>
</dbReference>
<dbReference type="InterPro" id="IPR011050">
    <property type="entry name" value="Pectin_lyase_fold/virulence"/>
</dbReference>
<reference evidence="12" key="1">
    <citation type="submission" date="2021-03" db="EMBL/GenBank/DDBJ databases">
        <authorList>
            <person name="Li Z."/>
            <person name="Yang C."/>
        </authorList>
    </citation>
    <scope>NUCLEOTIDE SEQUENCE</scope>
    <source>
        <strain evidence="12">Dzin_1.0</strain>
        <tissue evidence="12">Leaf</tissue>
    </source>
</reference>
<dbReference type="SMART" id="SM00856">
    <property type="entry name" value="PMEI"/>
    <property type="match status" value="1"/>
</dbReference>
<dbReference type="InterPro" id="IPR006501">
    <property type="entry name" value="Pectinesterase_inhib_dom"/>
</dbReference>
<dbReference type="CDD" id="cd15798">
    <property type="entry name" value="PMEI-like_3"/>
    <property type="match status" value="1"/>
</dbReference>
<sequence length="477" mass="52690">MSTPYPSLCFSSISGNHSLLSSISSHSDVLHASLLLTITAVHHSFTAITNLTRRAGLTARELAALHDCMEVLDDTLDELRKADASKTTADDVKILITAAITNQDSCLDGFSHDGADRGLRRLIIAGVMHVRRMCRNALSMIKKGVIRHEEGMHGSSEGRRKVEEQVEVVVAKDGSGDYMTVGEAVEAAPEKSEKRYVIRIKEGRYEENVEVKKKKTNIMFVGEGRDKTVISGSRNVVDGSTTFKSATLAVVGAGFLARGLRIENTAGPSKHQAVALRVNADHAAFYDCDIIGYQDTLYVHSLRQFFKNCTIQGTVDFIFGNAAVVFQNCDIQARRPNHNQKNMITAQSRDDPNEPTGIVIQKCRITATQDLEAVKSSIKTFLGRPWKEYSRTVVMESEIGDLVEKEGWHEWNGEFGLETLFYAEYMNSGLGSGTDERVKWKGFKVITNKTEAMEFSVGNFIEGGSWLKSTGFPYSLA</sequence>
<keyword evidence="7" id="KW-1015">Disulfide bond</keyword>
<dbReference type="EC" id="3.1.1.11" evidence="4 10"/>
<protein>
    <recommendedName>
        <fullName evidence="4 10">Pectinesterase</fullName>
        <ecNumber evidence="4 10">3.1.1.11</ecNumber>
    </recommendedName>
</protein>
<accession>A0A9D5DBK7</accession>
<dbReference type="OrthoDB" id="2019149at2759"/>
<dbReference type="InterPro" id="IPR012334">
    <property type="entry name" value="Pectin_lyas_fold"/>
</dbReference>
<comment type="caution">
    <text evidence="12">The sequence shown here is derived from an EMBL/GenBank/DDBJ whole genome shotgun (WGS) entry which is preliminary data.</text>
</comment>
<feature type="domain" description="Pectinesterase inhibitor" evidence="11">
    <location>
        <begin position="1"/>
        <end position="140"/>
    </location>
</feature>
<dbReference type="InterPro" id="IPR000070">
    <property type="entry name" value="Pectinesterase_cat"/>
</dbReference>
<name>A0A9D5DBK7_9LILI</name>
<comment type="similarity">
    <text evidence="3">In the C-terminal section; belongs to the pectinesterase family.</text>
</comment>
<dbReference type="FunFam" id="2.160.20.10:FF:000001">
    <property type="entry name" value="Pectinesterase"/>
    <property type="match status" value="1"/>
</dbReference>
<comment type="pathway">
    <text evidence="1 10">Glycan metabolism; pectin degradation; 2-dehydro-3-deoxy-D-gluconate from pectin: step 1/5.</text>
</comment>
<dbReference type="Proteomes" id="UP001085076">
    <property type="component" value="Miscellaneous, Linkage group lg01"/>
</dbReference>
<dbReference type="PANTHER" id="PTHR31707">
    <property type="entry name" value="PECTINESTERASE"/>
    <property type="match status" value="1"/>
</dbReference>
<organism evidence="12 13">
    <name type="scientific">Dioscorea zingiberensis</name>
    <dbReference type="NCBI Taxonomy" id="325984"/>
    <lineage>
        <taxon>Eukaryota</taxon>
        <taxon>Viridiplantae</taxon>
        <taxon>Streptophyta</taxon>
        <taxon>Embryophyta</taxon>
        <taxon>Tracheophyta</taxon>
        <taxon>Spermatophyta</taxon>
        <taxon>Magnoliopsida</taxon>
        <taxon>Liliopsida</taxon>
        <taxon>Dioscoreales</taxon>
        <taxon>Dioscoreaceae</taxon>
        <taxon>Dioscorea</taxon>
    </lineage>
</organism>
<gene>
    <name evidence="12" type="ORF">J5N97_006870</name>
</gene>
<dbReference type="GO" id="GO:0030599">
    <property type="term" value="F:pectinesterase activity"/>
    <property type="evidence" value="ECO:0007669"/>
    <property type="project" value="UniProtKB-UniRule"/>
</dbReference>
<dbReference type="InterPro" id="IPR033131">
    <property type="entry name" value="Pectinesterase_Asp_AS"/>
</dbReference>
<keyword evidence="13" id="KW-1185">Reference proteome</keyword>
<dbReference type="PROSITE" id="PS00503">
    <property type="entry name" value="PECTINESTERASE_2"/>
    <property type="match status" value="1"/>
</dbReference>
<evidence type="ECO:0000313" key="12">
    <source>
        <dbReference type="EMBL" id="KAJ0988514.1"/>
    </source>
</evidence>
<dbReference type="SUPFAM" id="SSF51126">
    <property type="entry name" value="Pectin lyase-like"/>
    <property type="match status" value="1"/>
</dbReference>
<dbReference type="FunFam" id="1.20.140.40:FF:000010">
    <property type="entry name" value="Pectinesterase"/>
    <property type="match status" value="1"/>
</dbReference>
<dbReference type="EMBL" id="JAGGNH010000001">
    <property type="protein sequence ID" value="KAJ0988514.1"/>
    <property type="molecule type" value="Genomic_DNA"/>
</dbReference>
<dbReference type="AlphaFoldDB" id="A0A9D5DBK7"/>
<comment type="catalytic activity">
    <reaction evidence="10">
        <text>[(1-&gt;4)-alpha-D-galacturonosyl methyl ester](n) + n H2O = [(1-&gt;4)-alpha-D-galacturonosyl](n) + n methanol + n H(+)</text>
        <dbReference type="Rhea" id="RHEA:22380"/>
        <dbReference type="Rhea" id="RHEA-COMP:14570"/>
        <dbReference type="Rhea" id="RHEA-COMP:14573"/>
        <dbReference type="ChEBI" id="CHEBI:15377"/>
        <dbReference type="ChEBI" id="CHEBI:15378"/>
        <dbReference type="ChEBI" id="CHEBI:17790"/>
        <dbReference type="ChEBI" id="CHEBI:140522"/>
        <dbReference type="ChEBI" id="CHEBI:140523"/>
        <dbReference type="EC" id="3.1.1.11"/>
    </reaction>
</comment>
<evidence type="ECO:0000259" key="11">
    <source>
        <dbReference type="SMART" id="SM00856"/>
    </source>
</evidence>
<evidence type="ECO:0000256" key="9">
    <source>
        <dbReference type="PROSITE-ProRule" id="PRU10040"/>
    </source>
</evidence>
<dbReference type="Pfam" id="PF01095">
    <property type="entry name" value="Pectinesterase"/>
    <property type="match status" value="1"/>
</dbReference>
<dbReference type="GO" id="GO:0045490">
    <property type="term" value="P:pectin catabolic process"/>
    <property type="evidence" value="ECO:0007669"/>
    <property type="project" value="UniProtKB-UniRule"/>
</dbReference>
<evidence type="ECO:0000256" key="5">
    <source>
        <dbReference type="ARBA" id="ARBA00022801"/>
    </source>
</evidence>
<evidence type="ECO:0000256" key="3">
    <source>
        <dbReference type="ARBA" id="ARBA00007786"/>
    </source>
</evidence>
<comment type="similarity">
    <text evidence="2">In the N-terminal section; belongs to the PMEI family.</text>
</comment>
<dbReference type="GO" id="GO:0042545">
    <property type="term" value="P:cell wall modification"/>
    <property type="evidence" value="ECO:0007669"/>
    <property type="project" value="UniProtKB-UniRule"/>
</dbReference>
<keyword evidence="8" id="KW-0325">Glycoprotein</keyword>
<dbReference type="GO" id="GO:0004857">
    <property type="term" value="F:enzyme inhibitor activity"/>
    <property type="evidence" value="ECO:0007669"/>
    <property type="project" value="InterPro"/>
</dbReference>
<evidence type="ECO:0000256" key="1">
    <source>
        <dbReference type="ARBA" id="ARBA00005184"/>
    </source>
</evidence>
<dbReference type="NCBIfam" id="TIGR01614">
    <property type="entry name" value="PME_inhib"/>
    <property type="match status" value="1"/>
</dbReference>
<evidence type="ECO:0000256" key="2">
    <source>
        <dbReference type="ARBA" id="ARBA00006027"/>
    </source>
</evidence>
<evidence type="ECO:0000256" key="4">
    <source>
        <dbReference type="ARBA" id="ARBA00013229"/>
    </source>
</evidence>
<dbReference type="InterPro" id="IPR035513">
    <property type="entry name" value="Invertase/methylesterase_inhib"/>
</dbReference>
<proteinExistence type="inferred from homology"/>
<keyword evidence="6 10" id="KW-0063">Aspartyl esterase</keyword>
<feature type="active site" evidence="9">
    <location>
        <position position="316"/>
    </location>
</feature>
<evidence type="ECO:0000313" key="13">
    <source>
        <dbReference type="Proteomes" id="UP001085076"/>
    </source>
</evidence>
<dbReference type="Gene3D" id="2.160.20.10">
    <property type="entry name" value="Single-stranded right-handed beta-helix, Pectin lyase-like"/>
    <property type="match status" value="1"/>
</dbReference>
<evidence type="ECO:0000256" key="6">
    <source>
        <dbReference type="ARBA" id="ARBA00023085"/>
    </source>
</evidence>
<evidence type="ECO:0000256" key="8">
    <source>
        <dbReference type="ARBA" id="ARBA00023180"/>
    </source>
</evidence>
<evidence type="ECO:0000256" key="7">
    <source>
        <dbReference type="ARBA" id="ARBA00023157"/>
    </source>
</evidence>
<dbReference type="Pfam" id="PF04043">
    <property type="entry name" value="PMEI"/>
    <property type="match status" value="1"/>
</dbReference>
<keyword evidence="5 10" id="KW-0378">Hydrolase</keyword>
<evidence type="ECO:0000256" key="10">
    <source>
        <dbReference type="RuleBase" id="RU000589"/>
    </source>
</evidence>
<dbReference type="Gene3D" id="1.20.140.40">
    <property type="entry name" value="Invertase/pectin methylesterase inhibitor family protein"/>
    <property type="match status" value="1"/>
</dbReference>
<reference evidence="12" key="2">
    <citation type="journal article" date="2022" name="Hortic Res">
        <title>The genome of Dioscorea zingiberensis sheds light on the biosynthesis, origin and evolution of the medicinally important diosgenin saponins.</title>
        <authorList>
            <person name="Li Y."/>
            <person name="Tan C."/>
            <person name="Li Z."/>
            <person name="Guo J."/>
            <person name="Li S."/>
            <person name="Chen X."/>
            <person name="Wang C."/>
            <person name="Dai X."/>
            <person name="Yang H."/>
            <person name="Song W."/>
            <person name="Hou L."/>
            <person name="Xu J."/>
            <person name="Tong Z."/>
            <person name="Xu A."/>
            <person name="Yuan X."/>
            <person name="Wang W."/>
            <person name="Yang Q."/>
            <person name="Chen L."/>
            <person name="Sun Z."/>
            <person name="Wang K."/>
            <person name="Pan B."/>
            <person name="Chen J."/>
            <person name="Bao Y."/>
            <person name="Liu F."/>
            <person name="Qi X."/>
            <person name="Gang D.R."/>
            <person name="Wen J."/>
            <person name="Li J."/>
        </authorList>
    </citation>
    <scope>NUCLEOTIDE SEQUENCE</scope>
    <source>
        <strain evidence="12">Dzin_1.0</strain>
    </source>
</reference>